<sequence length="419" mass="47755">MGKPGRSPLLTRVQFSMVFLEHFIHRTRREEVRRQFEYLQQGPMLVTEYEIMYKELSRHATILIPTKEERLRISIDGFHHGQGRFRGDQSIIYRQPVKELVCSLHSVHFHHRVLNSSSGYYGSRTDCYTTHSASYPRHGRPRGGAQSSGGQAICYAFLGRTEAVASDTVITFIIFVCNKDASVMFDPGSTYSYVSSYFASRMDMPHGSLDAPMHMSIPVGDSIMAQQMVEKGCLAYLAFIRDASADTPAVESVPVVREFLYMFQAGLQGKANMVEDSLSRKAESMGNFAFIPTKERPLAMDVQALAIRFIRLDISKPTRVLACVVSRLCLFERLKAFQYSDPYLLVRATKMYLDLKKHYWWGRMKKHIVGFVARCSNCQQDKGFPRALRRFDVVWVILDRLTKCAHFIPVMTSYTGAVG</sequence>
<dbReference type="RefSeq" id="XP_075095104.1">
    <property type="nucleotide sequence ID" value="XM_075239003.1"/>
</dbReference>
<keyword evidence="1" id="KW-1185">Reference proteome</keyword>
<protein>
    <submittedName>
        <fullName evidence="2">Uncharacterized protein LOC142173416</fullName>
    </submittedName>
</protein>
<gene>
    <name evidence="2" type="primary">LOC142173416</name>
</gene>
<proteinExistence type="predicted"/>
<name>A0AC58TD00_TOBAC</name>
<evidence type="ECO:0000313" key="2">
    <source>
        <dbReference type="RefSeq" id="XP_075095104.1"/>
    </source>
</evidence>
<reference evidence="1" key="1">
    <citation type="journal article" date="2014" name="Nat. Commun.">
        <title>The tobacco genome sequence and its comparison with those of tomato and potato.</title>
        <authorList>
            <person name="Sierro N."/>
            <person name="Battey J.N."/>
            <person name="Ouadi S."/>
            <person name="Bakaher N."/>
            <person name="Bovet L."/>
            <person name="Willig A."/>
            <person name="Goepfert S."/>
            <person name="Peitsch M.C."/>
            <person name="Ivanov N.V."/>
        </authorList>
    </citation>
    <scope>NUCLEOTIDE SEQUENCE [LARGE SCALE GENOMIC DNA]</scope>
</reference>
<accession>A0AC58TD00</accession>
<evidence type="ECO:0000313" key="1">
    <source>
        <dbReference type="Proteomes" id="UP000790787"/>
    </source>
</evidence>
<organism evidence="1 2">
    <name type="scientific">Nicotiana tabacum</name>
    <name type="common">Common tobacco</name>
    <dbReference type="NCBI Taxonomy" id="4097"/>
    <lineage>
        <taxon>Eukaryota</taxon>
        <taxon>Viridiplantae</taxon>
        <taxon>Streptophyta</taxon>
        <taxon>Embryophyta</taxon>
        <taxon>Tracheophyta</taxon>
        <taxon>Spermatophyta</taxon>
        <taxon>Magnoliopsida</taxon>
        <taxon>eudicotyledons</taxon>
        <taxon>Gunneridae</taxon>
        <taxon>Pentapetalae</taxon>
        <taxon>asterids</taxon>
        <taxon>lamiids</taxon>
        <taxon>Solanales</taxon>
        <taxon>Solanaceae</taxon>
        <taxon>Nicotianoideae</taxon>
        <taxon>Nicotianeae</taxon>
        <taxon>Nicotiana</taxon>
    </lineage>
</organism>
<dbReference type="Proteomes" id="UP000790787">
    <property type="component" value="Chromosome 19"/>
</dbReference>
<reference evidence="2" key="2">
    <citation type="submission" date="2025-08" db="UniProtKB">
        <authorList>
            <consortium name="RefSeq"/>
        </authorList>
    </citation>
    <scope>IDENTIFICATION</scope>
    <source>
        <tissue evidence="2">Leaf</tissue>
    </source>
</reference>